<keyword evidence="2" id="KW-0472">Membrane</keyword>
<dbReference type="Proteomes" id="UP000287352">
    <property type="component" value="Unassembled WGS sequence"/>
</dbReference>
<keyword evidence="1" id="KW-0175">Coiled coil</keyword>
<dbReference type="RefSeq" id="WP_126579220.1">
    <property type="nucleotide sequence ID" value="NZ_BIFR01000001.1"/>
</dbReference>
<dbReference type="OrthoDB" id="147233at2"/>
<evidence type="ECO:0000313" key="3">
    <source>
        <dbReference type="EMBL" id="GCE11512.1"/>
    </source>
</evidence>
<comment type="caution">
    <text evidence="3">The sequence shown here is derived from an EMBL/GenBank/DDBJ whole genome shotgun (WGS) entry which is preliminary data.</text>
</comment>
<evidence type="ECO:0000256" key="2">
    <source>
        <dbReference type="SAM" id="Phobius"/>
    </source>
</evidence>
<keyword evidence="4" id="KW-1185">Reference proteome</keyword>
<protein>
    <recommendedName>
        <fullName evidence="5">HAMP domain-containing protein</fullName>
    </recommendedName>
</protein>
<evidence type="ECO:0008006" key="5">
    <source>
        <dbReference type="Google" id="ProtNLM"/>
    </source>
</evidence>
<sequence length="348" mass="39255">MQNFEQSITPREQDVWSEKVLPRRQEVEAEHPGWLNWWFRFTMPKTPTAHASLEKREAYRRARLVSWMLLLLVAFSAPSIVVSLLHPSTFALVLFGSIAFFVGLTLILNRLGLLAVAGCIIVGLYTVGMAISYLALPHGVDISNVIGYDMLLIGLLLAVAFFPPWSVFPIALFNSAFIYLDYSYERHTPQVDQFIAQHGFSIGIERSIGLQIIAAIVLYLWSSSANRALRRADRAEVIARLQHDLAEKDRDAALQKERLDYSIQTIVEVLTHYSNGDSNARIPLTQDNTLWHIGGAINNLLGRVQRLRTLEAEVEKARQLQHYARQLERDNAALRANQANPSSGPLSR</sequence>
<evidence type="ECO:0000313" key="4">
    <source>
        <dbReference type="Proteomes" id="UP000287352"/>
    </source>
</evidence>
<feature type="transmembrane region" description="Helical" evidence="2">
    <location>
        <begin position="90"/>
        <end position="108"/>
    </location>
</feature>
<evidence type="ECO:0000256" key="1">
    <source>
        <dbReference type="SAM" id="Coils"/>
    </source>
</evidence>
<feature type="transmembrane region" description="Helical" evidence="2">
    <location>
        <begin position="155"/>
        <end position="180"/>
    </location>
</feature>
<name>A0A401ZXE5_9CHLR</name>
<proteinExistence type="predicted"/>
<gene>
    <name evidence="3" type="ORF">KTT_13710</name>
</gene>
<feature type="transmembrane region" description="Helical" evidence="2">
    <location>
        <begin position="64"/>
        <end position="84"/>
    </location>
</feature>
<reference evidence="4" key="1">
    <citation type="submission" date="2018-12" db="EMBL/GenBank/DDBJ databases">
        <title>Tengunoibacter tsumagoiensis gen. nov., sp. nov., Dictyobacter kobayashii sp. nov., D. alpinus sp. nov., and D. joshuensis sp. nov. and description of Dictyobacteraceae fam. nov. within the order Ktedonobacterales isolated from Tengu-no-mugimeshi.</title>
        <authorList>
            <person name="Wang C.M."/>
            <person name="Zheng Y."/>
            <person name="Sakai Y."/>
            <person name="Toyoda A."/>
            <person name="Minakuchi Y."/>
            <person name="Abe K."/>
            <person name="Yokota A."/>
            <person name="Yabe S."/>
        </authorList>
    </citation>
    <scope>NUCLEOTIDE SEQUENCE [LARGE SCALE GENOMIC DNA]</scope>
    <source>
        <strain evidence="4">Uno3</strain>
    </source>
</reference>
<dbReference type="AlphaFoldDB" id="A0A401ZXE5"/>
<dbReference type="EMBL" id="BIFR01000001">
    <property type="protein sequence ID" value="GCE11512.1"/>
    <property type="molecule type" value="Genomic_DNA"/>
</dbReference>
<keyword evidence="2" id="KW-1133">Transmembrane helix</keyword>
<feature type="transmembrane region" description="Helical" evidence="2">
    <location>
        <begin position="113"/>
        <end position="135"/>
    </location>
</feature>
<accession>A0A401ZXE5</accession>
<keyword evidence="2" id="KW-0812">Transmembrane</keyword>
<feature type="coiled-coil region" evidence="1">
    <location>
        <begin position="310"/>
        <end position="337"/>
    </location>
</feature>
<organism evidence="3 4">
    <name type="scientific">Tengunoibacter tsumagoiensis</name>
    <dbReference type="NCBI Taxonomy" id="2014871"/>
    <lineage>
        <taxon>Bacteria</taxon>
        <taxon>Bacillati</taxon>
        <taxon>Chloroflexota</taxon>
        <taxon>Ktedonobacteria</taxon>
        <taxon>Ktedonobacterales</taxon>
        <taxon>Dictyobacteraceae</taxon>
        <taxon>Tengunoibacter</taxon>
    </lineage>
</organism>